<accession>A0AAV3V7Q8</accession>
<organism evidence="1 2">
    <name type="scientific">Clostridium diolis</name>
    <dbReference type="NCBI Taxonomy" id="223919"/>
    <lineage>
        <taxon>Bacteria</taxon>
        <taxon>Bacillati</taxon>
        <taxon>Bacillota</taxon>
        <taxon>Clostridia</taxon>
        <taxon>Eubacteriales</taxon>
        <taxon>Clostridiaceae</taxon>
        <taxon>Clostridium</taxon>
    </lineage>
</organism>
<name>A0AAV3V7Q8_9CLOT</name>
<evidence type="ECO:0000313" key="1">
    <source>
        <dbReference type="EMBL" id="GEA30381.1"/>
    </source>
</evidence>
<dbReference type="AlphaFoldDB" id="A0AAV3V7Q8"/>
<dbReference type="RefSeq" id="WP_023974369.1">
    <property type="nucleotide sequence ID" value="NZ_BJLA01000003.1"/>
</dbReference>
<reference evidence="1 2" key="1">
    <citation type="submission" date="2019-06" db="EMBL/GenBank/DDBJ databases">
        <title>Draft genome sequence of Clostridium diolis DSM 15410.</title>
        <authorList>
            <person name="Kobayashi H."/>
            <person name="Tanizawa Y."/>
            <person name="Tohno M."/>
        </authorList>
    </citation>
    <scope>NUCLEOTIDE SEQUENCE [LARGE SCALE GENOMIC DNA]</scope>
    <source>
        <strain evidence="1 2">DSM 15410</strain>
    </source>
</reference>
<evidence type="ECO:0000313" key="2">
    <source>
        <dbReference type="Proteomes" id="UP000325212"/>
    </source>
</evidence>
<protein>
    <recommendedName>
        <fullName evidence="3">DUF3006 domain-containing protein</fullName>
    </recommendedName>
</protein>
<dbReference type="Proteomes" id="UP000325212">
    <property type="component" value="Unassembled WGS sequence"/>
</dbReference>
<sequence length="78" mass="9337">MSEKYIIDRVEGNYVIIEKENGDIDKISIRNVTGDFKEGDILINIDNKYFKVDKKSTEIRKKQIHNKMKDMWEEWADL</sequence>
<comment type="caution">
    <text evidence="1">The sequence shown here is derived from an EMBL/GenBank/DDBJ whole genome shotgun (WGS) entry which is preliminary data.</text>
</comment>
<proteinExistence type="predicted"/>
<gene>
    <name evidence="1" type="ORF">CDIOL_13040</name>
</gene>
<dbReference type="EMBL" id="BJLA01000003">
    <property type="protein sequence ID" value="GEA30381.1"/>
    <property type="molecule type" value="Genomic_DNA"/>
</dbReference>
<evidence type="ECO:0008006" key="3">
    <source>
        <dbReference type="Google" id="ProtNLM"/>
    </source>
</evidence>
<dbReference type="InterPro" id="IPR021377">
    <property type="entry name" value="DUF3006"/>
</dbReference>
<dbReference type="Pfam" id="PF11213">
    <property type="entry name" value="DUF3006"/>
    <property type="match status" value="1"/>
</dbReference>
<keyword evidence="2" id="KW-1185">Reference proteome</keyword>